<dbReference type="GO" id="GO:0071949">
    <property type="term" value="F:FAD binding"/>
    <property type="evidence" value="ECO:0007669"/>
    <property type="project" value="InterPro"/>
</dbReference>
<dbReference type="EMBL" id="CP039690">
    <property type="protein sequence ID" value="QCI68300.1"/>
    <property type="molecule type" value="Genomic_DNA"/>
</dbReference>
<sequence length="437" mass="46848">MASTNATRMTATPLDVAVVGAGVAGLAVATLLDRAGHRVTVFERFDASRPVGSGLMLQPTGLAALERLGLKAEIERRGARIDRLHGLTDRGAIIFDLAYGDLDPSLHAVAVHRGALHAVLWDAFAGSRARLETGFAVATVDDGHGAAALSILDAAGRRSGPFDLVIDASGAQSRLRRHVASGRPKPYPYGAVWATVPDIGVAPAKLAQRYVAARIMLGYLPIGTLDGSGPPLTALFWSLKPAEHATWRSGFDNWQQQAARLWPELAPVMEALSGPDQFTLASYLHFTAERFHRGRLVLIGDAAHSTSPQLGQGANHGLLDAVALADALAATPDLTAALALYERARRRQIRFYQAASALMTPFFQSDSRLFAWARDRTFNRMKYLPYLRREMVRTLAGLKTGLLTAATADKIANPLGKLAAGDLDRALRQASDEAAAR</sequence>
<dbReference type="Pfam" id="PF01494">
    <property type="entry name" value="FAD_binding_3"/>
    <property type="match status" value="1"/>
</dbReference>
<dbReference type="SUPFAM" id="SSF51905">
    <property type="entry name" value="FAD/NAD(P)-binding domain"/>
    <property type="match status" value="1"/>
</dbReference>
<dbReference type="InterPro" id="IPR051704">
    <property type="entry name" value="FAD_aromatic-hydroxylase"/>
</dbReference>
<proteinExistence type="predicted"/>
<name>A0A4D7BC00_9HYPH</name>
<reference evidence="2 3" key="1">
    <citation type="submission" date="2019-04" db="EMBL/GenBank/DDBJ databases">
        <title>Phreatobacter aquaticus sp. nov.</title>
        <authorList>
            <person name="Choi A."/>
        </authorList>
    </citation>
    <scope>NUCLEOTIDE SEQUENCE [LARGE SCALE GENOMIC DNA]</scope>
    <source>
        <strain evidence="2 3">KCTC 52518</strain>
    </source>
</reference>
<dbReference type="Proteomes" id="UP000298781">
    <property type="component" value="Chromosome"/>
</dbReference>
<dbReference type="KEGG" id="pstg:E8M01_31190"/>
<accession>A0A4D7BC00</accession>
<dbReference type="Gene3D" id="3.50.50.60">
    <property type="entry name" value="FAD/NAD(P)-binding domain"/>
    <property type="match status" value="1"/>
</dbReference>
<evidence type="ECO:0000313" key="3">
    <source>
        <dbReference type="Proteomes" id="UP000298781"/>
    </source>
</evidence>
<protein>
    <submittedName>
        <fullName evidence="2">FAD-dependent monooxygenase</fullName>
    </submittedName>
</protein>
<feature type="domain" description="FAD-binding" evidence="1">
    <location>
        <begin position="15"/>
        <end position="345"/>
    </location>
</feature>
<dbReference type="InterPro" id="IPR036188">
    <property type="entry name" value="FAD/NAD-bd_sf"/>
</dbReference>
<evidence type="ECO:0000259" key="1">
    <source>
        <dbReference type="Pfam" id="PF01494"/>
    </source>
</evidence>
<dbReference type="GO" id="GO:0004497">
    <property type="term" value="F:monooxygenase activity"/>
    <property type="evidence" value="ECO:0007669"/>
    <property type="project" value="UniProtKB-KW"/>
</dbReference>
<keyword evidence="2" id="KW-0560">Oxidoreductase</keyword>
<evidence type="ECO:0000313" key="2">
    <source>
        <dbReference type="EMBL" id="QCI68300.1"/>
    </source>
</evidence>
<dbReference type="OrthoDB" id="5499180at2"/>
<dbReference type="PANTHER" id="PTHR46865">
    <property type="entry name" value="OXIDOREDUCTASE-RELATED"/>
    <property type="match status" value="1"/>
</dbReference>
<dbReference type="InterPro" id="IPR002938">
    <property type="entry name" value="FAD-bd"/>
</dbReference>
<keyword evidence="3" id="KW-1185">Reference proteome</keyword>
<dbReference type="AlphaFoldDB" id="A0A4D7BC00"/>
<keyword evidence="2" id="KW-0503">Monooxygenase</keyword>
<gene>
    <name evidence="2" type="ORF">E8M01_31190</name>
</gene>
<dbReference type="PRINTS" id="PR00420">
    <property type="entry name" value="RNGMNOXGNASE"/>
</dbReference>
<organism evidence="2 3">
    <name type="scientific">Phreatobacter stygius</name>
    <dbReference type="NCBI Taxonomy" id="1940610"/>
    <lineage>
        <taxon>Bacteria</taxon>
        <taxon>Pseudomonadati</taxon>
        <taxon>Pseudomonadota</taxon>
        <taxon>Alphaproteobacteria</taxon>
        <taxon>Hyphomicrobiales</taxon>
        <taxon>Phreatobacteraceae</taxon>
        <taxon>Phreatobacter</taxon>
    </lineage>
</organism>